<evidence type="ECO:0008006" key="6">
    <source>
        <dbReference type="Google" id="ProtNLM"/>
    </source>
</evidence>
<dbReference type="GO" id="GO:0030968">
    <property type="term" value="P:endoplasmic reticulum unfolded protein response"/>
    <property type="evidence" value="ECO:0007669"/>
    <property type="project" value="TreeGrafter"/>
</dbReference>
<evidence type="ECO:0000313" key="5">
    <source>
        <dbReference type="Proteomes" id="UP000663828"/>
    </source>
</evidence>
<dbReference type="Pfam" id="PF00400">
    <property type="entry name" value="WD40"/>
    <property type="match status" value="2"/>
</dbReference>
<keyword evidence="3" id="KW-0812">Transmembrane</keyword>
<dbReference type="Proteomes" id="UP000663828">
    <property type="component" value="Unassembled WGS sequence"/>
</dbReference>
<feature type="transmembrane region" description="Helical" evidence="3">
    <location>
        <begin position="12"/>
        <end position="34"/>
    </location>
</feature>
<gene>
    <name evidence="4" type="ORF">XAT740_LOCUS41099</name>
</gene>
<evidence type="ECO:0000256" key="1">
    <source>
        <dbReference type="PROSITE-ProRule" id="PRU00221"/>
    </source>
</evidence>
<protein>
    <recommendedName>
        <fullName evidence="6">Transducin beta-like protein 2</fullName>
    </recommendedName>
</protein>
<dbReference type="EMBL" id="CAJNOR010004761">
    <property type="protein sequence ID" value="CAF1525810.1"/>
    <property type="molecule type" value="Genomic_DNA"/>
</dbReference>
<dbReference type="InterPro" id="IPR015943">
    <property type="entry name" value="WD40/YVTN_repeat-like_dom_sf"/>
</dbReference>
<organism evidence="4 5">
    <name type="scientific">Adineta ricciae</name>
    <name type="common">Rotifer</name>
    <dbReference type="NCBI Taxonomy" id="249248"/>
    <lineage>
        <taxon>Eukaryota</taxon>
        <taxon>Metazoa</taxon>
        <taxon>Spiralia</taxon>
        <taxon>Gnathifera</taxon>
        <taxon>Rotifera</taxon>
        <taxon>Eurotatoria</taxon>
        <taxon>Bdelloidea</taxon>
        <taxon>Adinetida</taxon>
        <taxon>Adinetidae</taxon>
        <taxon>Adineta</taxon>
    </lineage>
</organism>
<dbReference type="SMART" id="SM00320">
    <property type="entry name" value="WD40"/>
    <property type="match status" value="6"/>
</dbReference>
<keyword evidence="1" id="KW-0853">WD repeat</keyword>
<proteinExistence type="predicted"/>
<feature type="compositionally biased region" description="Basic and acidic residues" evidence="2">
    <location>
        <begin position="41"/>
        <end position="58"/>
    </location>
</feature>
<dbReference type="PROSITE" id="PS50082">
    <property type="entry name" value="WD_REPEATS_2"/>
    <property type="match status" value="1"/>
</dbReference>
<evidence type="ECO:0000256" key="2">
    <source>
        <dbReference type="SAM" id="MobiDB-lite"/>
    </source>
</evidence>
<dbReference type="PROSITE" id="PS50294">
    <property type="entry name" value="WD_REPEATS_REGION"/>
    <property type="match status" value="1"/>
</dbReference>
<reference evidence="4" key="1">
    <citation type="submission" date="2021-02" db="EMBL/GenBank/DDBJ databases">
        <authorList>
            <person name="Nowell W R."/>
        </authorList>
    </citation>
    <scope>NUCLEOTIDE SEQUENCE</scope>
</reference>
<sequence length="467" mass="52225">MDNDQSPTVVSPLALGGAITGIFVLIFSAIYLFFRSPSSSRTDEVKNESETSKTESTTKKSSSSKVVKQDTKVVSKFVHPWLCVSLRAHTGSVTGLDFSHNDKYLASAAEGNYEICLMDLFTDFFFNEDDSVLLWQTKDFNEKDHKHTRVNIEFGQANHVAFSPDGKAFLVNLVKENTIRVYKFEKRADGLPTNVKSVLDFPKKNESDVISIGIACTGKFIMSAEVNNKIVIFDIKGEVLGIVETHQGHLNYAAVSPCGRFFGSCGFMSDVRFYEVCFEKSNGNFKEIRRAFDLKGHNAQVTCFSLNKDSTRAATISKDNTWKLWNADVDYIHKQDPKCLYTGTLTYHIQELALIVLSPDALSAVVSIDDRMMFYNLSREGKPCEQDIANVYSETIRTLVMDNTGRYVASAAGRQIRVFHNIAGLEGLIDDLTETARTAKQLALKERIEEQINDARTKINKILNATA</sequence>
<dbReference type="InterPro" id="IPR042410">
    <property type="entry name" value="WBSCR13"/>
</dbReference>
<feature type="repeat" description="WD" evidence="1">
    <location>
        <begin position="294"/>
        <end position="326"/>
    </location>
</feature>
<keyword evidence="5" id="KW-1185">Reference proteome</keyword>
<comment type="caution">
    <text evidence="4">The sequence shown here is derived from an EMBL/GenBank/DDBJ whole genome shotgun (WGS) entry which is preliminary data.</text>
</comment>
<dbReference type="PANTHER" id="PTHR44321:SF1">
    <property type="entry name" value="TRANSDUCIN BETA-LIKE PROTEIN 2"/>
    <property type="match status" value="1"/>
</dbReference>
<evidence type="ECO:0000313" key="4">
    <source>
        <dbReference type="EMBL" id="CAF1525810.1"/>
    </source>
</evidence>
<feature type="region of interest" description="Disordered" evidence="2">
    <location>
        <begin position="40"/>
        <end position="63"/>
    </location>
</feature>
<name>A0A815V429_ADIRI</name>
<keyword evidence="3" id="KW-0472">Membrane</keyword>
<dbReference type="GO" id="GO:0005783">
    <property type="term" value="C:endoplasmic reticulum"/>
    <property type="evidence" value="ECO:0007669"/>
    <property type="project" value="TreeGrafter"/>
</dbReference>
<dbReference type="PANTHER" id="PTHR44321">
    <property type="entry name" value="TRANSDUCIN BETA-LIKE PROTEIN 2"/>
    <property type="match status" value="1"/>
</dbReference>
<dbReference type="InterPro" id="IPR001680">
    <property type="entry name" value="WD40_rpt"/>
</dbReference>
<evidence type="ECO:0000256" key="3">
    <source>
        <dbReference type="SAM" id="Phobius"/>
    </source>
</evidence>
<dbReference type="SUPFAM" id="SSF50978">
    <property type="entry name" value="WD40 repeat-like"/>
    <property type="match status" value="1"/>
</dbReference>
<accession>A0A815V429</accession>
<dbReference type="Gene3D" id="2.130.10.10">
    <property type="entry name" value="YVTN repeat-like/Quinoprotein amine dehydrogenase"/>
    <property type="match status" value="2"/>
</dbReference>
<dbReference type="AlphaFoldDB" id="A0A815V429"/>
<dbReference type="InterPro" id="IPR036322">
    <property type="entry name" value="WD40_repeat_dom_sf"/>
</dbReference>
<keyword evidence="3" id="KW-1133">Transmembrane helix</keyword>